<evidence type="ECO:0000313" key="5">
    <source>
        <dbReference type="EMBL" id="GAI03311.1"/>
    </source>
</evidence>
<comment type="caution">
    <text evidence="5">The sequence shown here is derived from an EMBL/GenBank/DDBJ whole genome shotgun (WGS) entry which is preliminary data.</text>
</comment>
<protein>
    <recommendedName>
        <fullName evidence="6">POTRA domain-containing protein</fullName>
    </recommendedName>
</protein>
<evidence type="ECO:0000259" key="4">
    <source>
        <dbReference type="Pfam" id="PF07244"/>
    </source>
</evidence>
<keyword evidence="2" id="KW-0472">Membrane</keyword>
<name>X1LBS8_9ZZZZ</name>
<accession>X1LBS8</accession>
<gene>
    <name evidence="5" type="ORF">S06H3_14436</name>
</gene>
<dbReference type="InterPro" id="IPR000184">
    <property type="entry name" value="Bac_surfAg_D15"/>
</dbReference>
<dbReference type="Pfam" id="PF07244">
    <property type="entry name" value="POTRA"/>
    <property type="match status" value="1"/>
</dbReference>
<feature type="domain" description="Bacterial surface antigen (D15)" evidence="3">
    <location>
        <begin position="129"/>
        <end position="218"/>
    </location>
</feature>
<feature type="non-terminal residue" evidence="5">
    <location>
        <position position="1"/>
    </location>
</feature>
<dbReference type="AlphaFoldDB" id="X1LBS8"/>
<dbReference type="Gene3D" id="3.10.20.310">
    <property type="entry name" value="membrane protein fhac"/>
    <property type="match status" value="1"/>
</dbReference>
<feature type="domain" description="POTRA" evidence="4">
    <location>
        <begin position="3"/>
        <end position="83"/>
    </location>
</feature>
<dbReference type="EMBL" id="BARV01007061">
    <property type="protein sequence ID" value="GAI03311.1"/>
    <property type="molecule type" value="Genomic_DNA"/>
</dbReference>
<dbReference type="Gene3D" id="2.40.160.50">
    <property type="entry name" value="membrane protein fhac: a member of the omp85/tpsb transporter family"/>
    <property type="match status" value="1"/>
</dbReference>
<dbReference type="InterPro" id="IPR010827">
    <property type="entry name" value="BamA/TamA_POTRA"/>
</dbReference>
<proteinExistence type="predicted"/>
<evidence type="ECO:0000256" key="1">
    <source>
        <dbReference type="ARBA" id="ARBA00004370"/>
    </source>
</evidence>
<evidence type="ECO:0008006" key="6">
    <source>
        <dbReference type="Google" id="ProtNLM"/>
    </source>
</evidence>
<organism evidence="5">
    <name type="scientific">marine sediment metagenome</name>
    <dbReference type="NCBI Taxonomy" id="412755"/>
    <lineage>
        <taxon>unclassified sequences</taxon>
        <taxon>metagenomes</taxon>
        <taxon>ecological metagenomes</taxon>
    </lineage>
</organism>
<comment type="subcellular location">
    <subcellularLocation>
        <location evidence="1">Membrane</location>
    </subcellularLocation>
</comment>
<dbReference type="Pfam" id="PF01103">
    <property type="entry name" value="Omp85"/>
    <property type="match status" value="1"/>
</dbReference>
<dbReference type="GO" id="GO:0019867">
    <property type="term" value="C:outer membrane"/>
    <property type="evidence" value="ECO:0007669"/>
    <property type="project" value="InterPro"/>
</dbReference>
<reference evidence="5" key="1">
    <citation type="journal article" date="2014" name="Front. Microbiol.">
        <title>High frequency of phylogenetically diverse reductive dehalogenase-homologous genes in deep subseafloor sedimentary metagenomes.</title>
        <authorList>
            <person name="Kawai M."/>
            <person name="Futagami T."/>
            <person name="Toyoda A."/>
            <person name="Takaki Y."/>
            <person name="Nishi S."/>
            <person name="Hori S."/>
            <person name="Arai W."/>
            <person name="Tsubouchi T."/>
            <person name="Morono Y."/>
            <person name="Uchiyama I."/>
            <person name="Ito T."/>
            <person name="Fujiyama A."/>
            <person name="Inagaki F."/>
            <person name="Takami H."/>
        </authorList>
    </citation>
    <scope>NUCLEOTIDE SEQUENCE</scope>
    <source>
        <strain evidence="5">Expedition CK06-06</strain>
    </source>
</reference>
<evidence type="ECO:0000256" key="2">
    <source>
        <dbReference type="ARBA" id="ARBA00023136"/>
    </source>
</evidence>
<sequence length="223" mass="25546">QFRIGRIDITGNRETQDKVFRRILDEEDFQPGQWYNADIAPKETGGKLEKNIQNMTSAEAVSITPLDGDEPGQKNAEVHIKEGKTRWGLLGAGISLGRGLIGQLEFRDENFDIHDTPESFTEFITGKAFRGAGQKLRISLRPGLRESMYSVSFTEPYLHDKPESLNVIGSSWERENYKERYGFGEQRTKGYVGFSKWRKDTWGRSLSFRWENVDVGDFSSCHR</sequence>
<evidence type="ECO:0000259" key="3">
    <source>
        <dbReference type="Pfam" id="PF01103"/>
    </source>
</evidence>